<dbReference type="HOGENOM" id="CLU_876078_0_0_2"/>
<name>F7XM31_METZD</name>
<reference evidence="1 2" key="1">
    <citation type="submission" date="2010-07" db="EMBL/GenBank/DDBJ databases">
        <title>The complete genome of Methanosalsum zhilinae DSM 4017.</title>
        <authorList>
            <consortium name="US DOE Joint Genome Institute (JGI-PGF)"/>
            <person name="Lucas S."/>
            <person name="Copeland A."/>
            <person name="Lapidus A."/>
            <person name="Glavina del Rio T."/>
            <person name="Dalin E."/>
            <person name="Tice H."/>
            <person name="Bruce D."/>
            <person name="Goodwin L."/>
            <person name="Pitluck S."/>
            <person name="Kyrpides N."/>
            <person name="Mavromatis K."/>
            <person name="Ovchinnikova G."/>
            <person name="Daligault H."/>
            <person name="Detter J.C."/>
            <person name="Han C."/>
            <person name="Tapia R."/>
            <person name="Larimer F."/>
            <person name="Land M."/>
            <person name="Hauser L."/>
            <person name="Markowitz V."/>
            <person name="Cheng J.-F."/>
            <person name="Hugenholtz P."/>
            <person name="Woyke T."/>
            <person name="Wu D."/>
            <person name="Spring S."/>
            <person name="Schueler E."/>
            <person name="Brambilla E."/>
            <person name="Klenk H.-P."/>
            <person name="Eisen J.A."/>
        </authorList>
    </citation>
    <scope>NUCLEOTIDE SEQUENCE [LARGE SCALE GENOMIC DNA]</scope>
    <source>
        <strain evidence="2">DSM 4017 / NBRC 107636 / OCM 62 / WeN5</strain>
    </source>
</reference>
<dbReference type="PROSITE" id="PS51257">
    <property type="entry name" value="PROKAR_LIPOPROTEIN"/>
    <property type="match status" value="1"/>
</dbReference>
<keyword evidence="2" id="KW-1185">Reference proteome</keyword>
<dbReference type="EMBL" id="CP002101">
    <property type="protein sequence ID" value="AEH61288.1"/>
    <property type="molecule type" value="Genomic_DNA"/>
</dbReference>
<dbReference type="KEGG" id="mzh:Mzhil_1448"/>
<gene>
    <name evidence="1" type="ordered locus">Mzhil_1448</name>
</gene>
<organism evidence="1 2">
    <name type="scientific">Methanosalsum zhilinae (strain DSM 4017 / NBRC 107636 / OCM 62 / WeN5)</name>
    <name type="common">Methanohalophilus zhilinae</name>
    <dbReference type="NCBI Taxonomy" id="679901"/>
    <lineage>
        <taxon>Archaea</taxon>
        <taxon>Methanobacteriati</taxon>
        <taxon>Methanobacteriota</taxon>
        <taxon>Stenosarchaea group</taxon>
        <taxon>Methanomicrobia</taxon>
        <taxon>Methanosarcinales</taxon>
        <taxon>Methanosarcinaceae</taxon>
        <taxon>Methanosalsum</taxon>
    </lineage>
</organism>
<dbReference type="AlphaFoldDB" id="F7XM31"/>
<proteinExistence type="predicted"/>
<sequence length="317" mass="37159">MFTRYIFMKTLIVFAAIIFIATFSGCIERQDTPPDSVRPDLISEENGNRIFGNVSDTAAVSPGEIWIQGLGTFTFNPEEIKTVREDIFQEGYFSIFDILVHLEDTEQIELDYYFDPDMNTYVIVDLNGHDNWWYDARYDGGWRERSVFRMDHYPYKDNMSLRIVRESSSRLESIYETYRDEIIRKEENDGKVIVPEVIITGTQETLVFENVEVKAHDLRSDMFQPGVITAIDTILTLGEEGKISYDLRWYESIGSADVVQSYWVERINHDQSHLRCGFVYEAGDWNFELFRGNHNHIPSDIRVINSPEYVMYFWICI</sequence>
<dbReference type="STRING" id="679901.Mzhil_1448"/>
<dbReference type="Proteomes" id="UP000006622">
    <property type="component" value="Chromosome"/>
</dbReference>
<evidence type="ECO:0000313" key="2">
    <source>
        <dbReference type="Proteomes" id="UP000006622"/>
    </source>
</evidence>
<accession>F7XM31</accession>
<evidence type="ECO:0000313" key="1">
    <source>
        <dbReference type="EMBL" id="AEH61288.1"/>
    </source>
</evidence>
<protein>
    <recommendedName>
        <fullName evidence="3">Lipoprotein</fullName>
    </recommendedName>
</protein>
<evidence type="ECO:0008006" key="3">
    <source>
        <dbReference type="Google" id="ProtNLM"/>
    </source>
</evidence>